<evidence type="ECO:0000313" key="2">
    <source>
        <dbReference type="Proteomes" id="UP000032266"/>
    </source>
</evidence>
<sequence>MKNGILFALVLLTVLAGQWLGIQWLESRVKSDNQYALQRQNAIYDQLLEIQQMLKRTDQQDYVYQDYSGALDRDTLQDMVATVIRQELATVEWEGSDPRKTADKRASNVDPRLSEQAYQESADIIAMAVANGRWQARDTETMTPLMDYLTEQQRVDLLEQFHQAFNRGEIELVDGVPPL</sequence>
<proteinExistence type="predicted"/>
<name>A0A0C5VUJ8_9GAMM</name>
<accession>A0A0C5VUJ8</accession>
<organism evidence="1 2">
    <name type="scientific">Gynuella sunshinyii YC6258</name>
    <dbReference type="NCBI Taxonomy" id="1445510"/>
    <lineage>
        <taxon>Bacteria</taxon>
        <taxon>Pseudomonadati</taxon>
        <taxon>Pseudomonadota</taxon>
        <taxon>Gammaproteobacteria</taxon>
        <taxon>Oceanospirillales</taxon>
        <taxon>Saccharospirillaceae</taxon>
        <taxon>Gynuella</taxon>
    </lineage>
</organism>
<dbReference type="RefSeq" id="WP_044618862.1">
    <property type="nucleotide sequence ID" value="NZ_CP007142.1"/>
</dbReference>
<evidence type="ECO:0000313" key="1">
    <source>
        <dbReference type="EMBL" id="AJQ96983.1"/>
    </source>
</evidence>
<gene>
    <name evidence="1" type="ORF">YC6258_04951</name>
</gene>
<dbReference type="EMBL" id="CP007142">
    <property type="protein sequence ID" value="AJQ96983.1"/>
    <property type="molecule type" value="Genomic_DNA"/>
</dbReference>
<dbReference type="Proteomes" id="UP000032266">
    <property type="component" value="Chromosome"/>
</dbReference>
<keyword evidence="2" id="KW-1185">Reference proteome</keyword>
<dbReference type="AlphaFoldDB" id="A0A0C5VUJ8"/>
<reference evidence="1 2" key="1">
    <citation type="submission" date="2014-01" db="EMBL/GenBank/DDBJ databases">
        <title>Full genme sequencing of cellulolytic bacterium Gynuella sunshinyii YC6258T gen. nov., sp. nov.</title>
        <authorList>
            <person name="Khan H."/>
            <person name="Chung E.J."/>
            <person name="Chung Y.R."/>
        </authorList>
    </citation>
    <scope>NUCLEOTIDE SEQUENCE [LARGE SCALE GENOMIC DNA]</scope>
    <source>
        <strain evidence="1 2">YC6258</strain>
    </source>
</reference>
<dbReference type="KEGG" id="gsn:YC6258_04951"/>
<protein>
    <submittedName>
        <fullName evidence="1">Uncharacterized protein</fullName>
    </submittedName>
</protein>
<dbReference type="HOGENOM" id="CLU_1501474_0_0_6"/>